<accession>D8UCX1</accession>
<evidence type="ECO:0000313" key="3">
    <source>
        <dbReference type="Proteomes" id="UP000001058"/>
    </source>
</evidence>
<dbReference type="GeneID" id="9619781"/>
<feature type="compositionally biased region" description="Gly residues" evidence="1">
    <location>
        <begin position="502"/>
        <end position="522"/>
    </location>
</feature>
<protein>
    <submittedName>
        <fullName evidence="2">Uncharacterized protein</fullName>
    </submittedName>
</protein>
<gene>
    <name evidence="2" type="ORF">VOLCADRAFT_97506</name>
</gene>
<proteinExistence type="predicted"/>
<evidence type="ECO:0000256" key="1">
    <source>
        <dbReference type="SAM" id="MobiDB-lite"/>
    </source>
</evidence>
<name>D8UCX1_VOLCA</name>
<dbReference type="EMBL" id="GL378382">
    <property type="protein sequence ID" value="EFJ42463.1"/>
    <property type="molecule type" value="Genomic_DNA"/>
</dbReference>
<dbReference type="RefSeq" id="XP_002956526.1">
    <property type="nucleotide sequence ID" value="XM_002956480.1"/>
</dbReference>
<feature type="compositionally biased region" description="Gly residues" evidence="1">
    <location>
        <begin position="534"/>
        <end position="550"/>
    </location>
</feature>
<dbReference type="InParanoid" id="D8UCX1"/>
<keyword evidence="3" id="KW-1185">Reference proteome</keyword>
<feature type="region of interest" description="Disordered" evidence="1">
    <location>
        <begin position="1298"/>
        <end position="1335"/>
    </location>
</feature>
<evidence type="ECO:0000313" key="2">
    <source>
        <dbReference type="EMBL" id="EFJ42463.1"/>
    </source>
</evidence>
<feature type="compositionally biased region" description="Low complexity" evidence="1">
    <location>
        <begin position="573"/>
        <end position="582"/>
    </location>
</feature>
<feature type="region of interest" description="Disordered" evidence="1">
    <location>
        <begin position="495"/>
        <end position="593"/>
    </location>
</feature>
<dbReference type="eggNOG" id="KOG1591">
    <property type="taxonomic scope" value="Eukaryota"/>
</dbReference>
<reference evidence="2 3" key="1">
    <citation type="journal article" date="2010" name="Science">
        <title>Genomic analysis of organismal complexity in the multicellular green alga Volvox carteri.</title>
        <authorList>
            <person name="Prochnik S.E."/>
            <person name="Umen J."/>
            <person name="Nedelcu A.M."/>
            <person name="Hallmann A."/>
            <person name="Miller S.M."/>
            <person name="Nishii I."/>
            <person name="Ferris P."/>
            <person name="Kuo A."/>
            <person name="Mitros T."/>
            <person name="Fritz-Laylin L.K."/>
            <person name="Hellsten U."/>
            <person name="Chapman J."/>
            <person name="Simakov O."/>
            <person name="Rensing S.A."/>
            <person name="Terry A."/>
            <person name="Pangilinan J."/>
            <person name="Kapitonov V."/>
            <person name="Jurka J."/>
            <person name="Salamov A."/>
            <person name="Shapiro H."/>
            <person name="Schmutz J."/>
            <person name="Grimwood J."/>
            <person name="Lindquist E."/>
            <person name="Lucas S."/>
            <person name="Grigoriev I.V."/>
            <person name="Schmitt R."/>
            <person name="Kirk D."/>
            <person name="Rokhsar D.S."/>
        </authorList>
    </citation>
    <scope>NUCLEOTIDE SEQUENCE [LARGE SCALE GENOMIC DNA]</scope>
    <source>
        <strain evidence="3">f. Nagariensis / Eve</strain>
    </source>
</reference>
<organism evidence="3">
    <name type="scientific">Volvox carteri f. nagariensis</name>
    <dbReference type="NCBI Taxonomy" id="3068"/>
    <lineage>
        <taxon>Eukaryota</taxon>
        <taxon>Viridiplantae</taxon>
        <taxon>Chlorophyta</taxon>
        <taxon>core chlorophytes</taxon>
        <taxon>Chlorophyceae</taxon>
        <taxon>CS clade</taxon>
        <taxon>Chlamydomonadales</taxon>
        <taxon>Volvocaceae</taxon>
        <taxon>Volvox</taxon>
    </lineage>
</organism>
<dbReference type="Proteomes" id="UP000001058">
    <property type="component" value="Unassembled WGS sequence"/>
</dbReference>
<dbReference type="OrthoDB" id="546783at2759"/>
<sequence length="1335" mass="143066">MDCRKRAFEAVNAVARGVDKGELLSFLRKVPNEELATWPIEGQDNETIYGFVRAEARGSLPAAAGVSTVVVPDADHPCDQQGGLHLAWVGIPLMVLALVVDHGVSIVDEIKQCTKTFLERNDVALATVYHGVRGVGLVASVGLGVVAVVHSCVKRLKVQPGWPHVSRLKCPKQQLDLAPASAGGMLPVRNIEGRLGSAGCVSCSPAPAGGGTWMRLEFEKLAMSSLNKIQATLTNLQLSVPIVTVTPSSCSSTQHKQIEEAVGVRFNYVTAAQALCCCPFAKPWSPVKLSRFSWGRAGVVVLPVQAIEWLAGGVLCGDINIVIKTSKTDYIFIPEAAWKDCQEQFGAELFEGCKLHVTSGTELFEGCKLRITSGTTTGALLSMIDSVIALYEAKTEKALKDGLPSVRAQALLEYLAINQMKDWPTDDMIALFGDLNRHFVVHAGRKDADTPKRSIHVVGPAPLPAVLEESPSTAADRSPLSMMFGFIQALLETSRTEEASSTGGGLGRGATGNDEGGSGSGRQGATNSRREGAHGSGGGASGSGGRGAGSDSGHSDAADNWGGAGSGRRHGRSGSSGADSSGGSVGGESFDGDEGILEAARDNTSVQAFMSLLQLPEVYEPLGFKEPPKSFRPPTKEELLARFRPFEVIHTTALPQPLPHALLVVTRCSPAARGITKPCCPAVASFHHRWGGHEQQGLGTIELGHWVWRWCGRTLAVWVWLSPSHWLCQRSRICRTAGISPQSPSKRVLRSGKEYPTPSAAALEEAAAGDSMTRSTQKEPSLDEIYKLLQTHATQTKASFDSLHSKTDALAACVDSLEKNIPEIITKKVETEMKQFEVRAAQFIIETVQSQLAGAPTFATDCTGSKQRRNLTGKSAYYDSGSLIAFGVLALATAKQAAEAITQVVSDASGGSLQASFLSVEVRTEKPRPNQAAPTYNITIGVTPRVRGMLFRHSQALKAIGITFRDDLTPAGRQLKQARNAQFLRLRDEGRKPKWLGPYIEYQRTDGMYYMVSKICRTAGISPQSPSKRVLRSGKEYPTPSAAALEEAAAGDSMTRSTQKEPSLDEIYKLLQTHATQTKASFDSLHSKTDALAACVDSLEKNIPEIITKKVETEMKQFEVRAAQFIIETVQSQLAGAPTFATDCTGSKQRRNLTGKSAYYDSGSLIAFGVLALATAKQAAEAITQVVSDASGGSLQASFLSVEVRTEKPRPNQAAPTYNITIGVTPRVRGMLFRHSQALKAIGITFRDDLTPAGRQLKQARNAQFLRLRDEGRKPKWLGPYIEYQRTDGMYYMVSKYDVSDVPPPPPQPPAGNGAAAGTSDGRVTTEGAGEGSAT</sequence>
<dbReference type="KEGG" id="vcn:VOLCADRAFT_97506"/>